<dbReference type="Proteomes" id="UP000325440">
    <property type="component" value="Unassembled WGS sequence"/>
</dbReference>
<protein>
    <submittedName>
        <fullName evidence="1">Uncharacterized protein</fullName>
    </submittedName>
</protein>
<proteinExistence type="predicted"/>
<reference evidence="1 2" key="1">
    <citation type="submission" date="2019-08" db="EMBL/GenBank/DDBJ databases">
        <authorList>
            <person name="Alioto T."/>
            <person name="Alioto T."/>
            <person name="Gomez Garrido J."/>
        </authorList>
    </citation>
    <scope>NUCLEOTIDE SEQUENCE [LARGE SCALE GENOMIC DNA]</scope>
</reference>
<accession>A0A5E4MFC6</accession>
<gene>
    <name evidence="1" type="ORF">CINCED_3A001638</name>
</gene>
<evidence type="ECO:0000313" key="1">
    <source>
        <dbReference type="EMBL" id="VVC30203.1"/>
    </source>
</evidence>
<sequence>MDIQEIKQKPFGINPLIKPFSLISSSTFANSLDTDLGDVDSGPIRPKLKGLGHFAEIILPTNRFADDRFVNCFIANLFADRLYCKFYLVVQKINLDASE</sequence>
<dbReference type="AlphaFoldDB" id="A0A5E4MFC6"/>
<name>A0A5E4MFC6_9HEMI</name>
<dbReference type="OrthoDB" id="6628349at2759"/>
<evidence type="ECO:0000313" key="2">
    <source>
        <dbReference type="Proteomes" id="UP000325440"/>
    </source>
</evidence>
<keyword evidence="2" id="KW-1185">Reference proteome</keyword>
<dbReference type="EMBL" id="CABPRJ010000509">
    <property type="protein sequence ID" value="VVC30203.1"/>
    <property type="molecule type" value="Genomic_DNA"/>
</dbReference>
<organism evidence="1 2">
    <name type="scientific">Cinara cedri</name>
    <dbReference type="NCBI Taxonomy" id="506608"/>
    <lineage>
        <taxon>Eukaryota</taxon>
        <taxon>Metazoa</taxon>
        <taxon>Ecdysozoa</taxon>
        <taxon>Arthropoda</taxon>
        <taxon>Hexapoda</taxon>
        <taxon>Insecta</taxon>
        <taxon>Pterygota</taxon>
        <taxon>Neoptera</taxon>
        <taxon>Paraneoptera</taxon>
        <taxon>Hemiptera</taxon>
        <taxon>Sternorrhyncha</taxon>
        <taxon>Aphidomorpha</taxon>
        <taxon>Aphidoidea</taxon>
        <taxon>Aphididae</taxon>
        <taxon>Lachninae</taxon>
        <taxon>Cinara</taxon>
    </lineage>
</organism>